<feature type="transmembrane region" description="Helical" evidence="2">
    <location>
        <begin position="73"/>
        <end position="97"/>
    </location>
</feature>
<name>A0ABN2TKU7_9MICO</name>
<keyword evidence="2" id="KW-1133">Transmembrane helix</keyword>
<protein>
    <recommendedName>
        <fullName evidence="5">LysM domain-containing protein</fullName>
    </recommendedName>
</protein>
<dbReference type="Proteomes" id="UP001500755">
    <property type="component" value="Unassembled WGS sequence"/>
</dbReference>
<dbReference type="CDD" id="cd00118">
    <property type="entry name" value="LysM"/>
    <property type="match status" value="1"/>
</dbReference>
<gene>
    <name evidence="3" type="ORF">GCM10009755_25590</name>
</gene>
<proteinExistence type="predicted"/>
<feature type="transmembrane region" description="Helical" evidence="2">
    <location>
        <begin position="118"/>
        <end position="136"/>
    </location>
</feature>
<dbReference type="InterPro" id="IPR052196">
    <property type="entry name" value="Bact_Kbp"/>
</dbReference>
<keyword evidence="4" id="KW-1185">Reference proteome</keyword>
<dbReference type="RefSeq" id="WP_344310278.1">
    <property type="nucleotide sequence ID" value="NZ_BAAANO010000027.1"/>
</dbReference>
<evidence type="ECO:0000313" key="4">
    <source>
        <dbReference type="Proteomes" id="UP001500755"/>
    </source>
</evidence>
<dbReference type="PANTHER" id="PTHR34700:SF4">
    <property type="entry name" value="PHAGE-LIKE ELEMENT PBSX PROTEIN XKDP"/>
    <property type="match status" value="1"/>
</dbReference>
<dbReference type="PANTHER" id="PTHR34700">
    <property type="entry name" value="POTASSIUM BINDING PROTEIN KBP"/>
    <property type="match status" value="1"/>
</dbReference>
<feature type="transmembrane region" description="Helical" evidence="2">
    <location>
        <begin position="28"/>
        <end position="53"/>
    </location>
</feature>
<dbReference type="EMBL" id="BAAANO010000027">
    <property type="protein sequence ID" value="GAA2012882.1"/>
    <property type="molecule type" value="Genomic_DNA"/>
</dbReference>
<comment type="caution">
    <text evidence="3">The sequence shown here is derived from an EMBL/GenBank/DDBJ whole genome shotgun (WGS) entry which is preliminary data.</text>
</comment>
<dbReference type="InterPro" id="IPR018392">
    <property type="entry name" value="LysM"/>
</dbReference>
<dbReference type="Gene3D" id="3.10.350.10">
    <property type="entry name" value="LysM domain"/>
    <property type="match status" value="1"/>
</dbReference>
<reference evidence="3 4" key="1">
    <citation type="journal article" date="2019" name="Int. J. Syst. Evol. Microbiol.">
        <title>The Global Catalogue of Microorganisms (GCM) 10K type strain sequencing project: providing services to taxonomists for standard genome sequencing and annotation.</title>
        <authorList>
            <consortium name="The Broad Institute Genomics Platform"/>
            <consortium name="The Broad Institute Genome Sequencing Center for Infectious Disease"/>
            <person name="Wu L."/>
            <person name="Ma J."/>
        </authorList>
    </citation>
    <scope>NUCLEOTIDE SEQUENCE [LARGE SCALE GENOMIC DNA]</scope>
    <source>
        <strain evidence="3 4">JCM 14546</strain>
    </source>
</reference>
<organism evidence="3 4">
    <name type="scientific">Brevibacterium samyangense</name>
    <dbReference type="NCBI Taxonomy" id="366888"/>
    <lineage>
        <taxon>Bacteria</taxon>
        <taxon>Bacillati</taxon>
        <taxon>Actinomycetota</taxon>
        <taxon>Actinomycetes</taxon>
        <taxon>Micrococcales</taxon>
        <taxon>Brevibacteriaceae</taxon>
        <taxon>Brevibacterium</taxon>
    </lineage>
</organism>
<keyword evidence="2" id="KW-0812">Transmembrane</keyword>
<feature type="region of interest" description="Disordered" evidence="1">
    <location>
        <begin position="320"/>
        <end position="380"/>
    </location>
</feature>
<evidence type="ECO:0008006" key="5">
    <source>
        <dbReference type="Google" id="ProtNLM"/>
    </source>
</evidence>
<dbReference type="InterPro" id="IPR036779">
    <property type="entry name" value="LysM_dom_sf"/>
</dbReference>
<evidence type="ECO:0000313" key="3">
    <source>
        <dbReference type="EMBL" id="GAA2012882.1"/>
    </source>
</evidence>
<accession>A0ABN2TKU7</accession>
<keyword evidence="2" id="KW-0472">Membrane</keyword>
<evidence type="ECO:0000256" key="1">
    <source>
        <dbReference type="SAM" id="MobiDB-lite"/>
    </source>
</evidence>
<evidence type="ECO:0000256" key="2">
    <source>
        <dbReference type="SAM" id="Phobius"/>
    </source>
</evidence>
<sequence length="1039" mass="110534">MTYTPTTRLPHQGHETPQARRSDILKGIAAIIGTLLVVVGLPIGLAAFLGNPFADFASEGLALFSRGLDSSLVLQVFIIVLWLAWAYFTVSLALEFVRWFRNKRRYGTGLGPGGAGILTRRLVASMMLLFSASSFAPSFQSLTAPSGAQAAAEAEIQREMHEVAIVEHNMAVQNASFTMQGSVGDSTGKHTTSDGTVISYVVQPQQGRHYDTLWDIAERYLGDGMRYKEIFELNRDKEQADGSRLRDADLILPGWTLELPADAKGPGLQIYQAAPAPAVPGGTATGGESSANGGGSVEEAAGDSTDAESIVARTTTGSTATANLSGLGAGAGSMLGDRDDSAQGSGDEGSGAAGAEQDNAEAPRAAGTFGTADSRDSGTPGLLTAAELAEHREGAQTVADLTAAAPGGVADDVRHAVGGGLLVAGILMALSARRGPYGAVQNERMLRLAENGRLALDLDRALRYLALGCRETNTPLPEVSMVMAGPETIVLHHSSGAGSAPPWPWRQAEGSTAWIVDHKDIPEDRIDAPAPYPALVNVADTRGYEILVDLEAAPGLISVAGQPEYAREVLMSMAVELATNCWSDGIDVDLVGFGSDLSAIAPTRIHQSASLTEVLDEVAERGRESEELLARMGVDGVLAGRTARGSQVVRPRIVFTSGAPDAEESARIHDLIGVQRVPLAVVSLGNTPASRWKFVVGQDGALSLDIFRLQGSARRISLEQLEQITHLFRLADTARSAPEAQIDGLDPRAAADQAISHVTTYEEDPSGSTQPSAFQFPDKDPASLQSELTGTPDAVVRILGRVEVVAPGPVDETQRELLTELIAAVALHREGLHDAVLRSIVWPRGVSDDVVAAAVRAAQSWLGRATDGSHRLRQREDGRWELHDVQNEWQLLLDVAHTGFGTAQEIDLFGLLLDRARGEVLSVPDTGGYSWVAFHTARRDARVLLTTIATHAAQKSTAEGNANGAIWFLRRGLTCVPTAESMWRDLLRITGDHNPAELEAVARQMFRTLNLFGVERREAETDSLVQQIVPAVARTRLSA</sequence>
<feature type="region of interest" description="Disordered" evidence="1">
    <location>
        <begin position="279"/>
        <end position="308"/>
    </location>
</feature>
<feature type="region of interest" description="Disordered" evidence="1">
    <location>
        <begin position="761"/>
        <end position="784"/>
    </location>
</feature>